<dbReference type="AlphaFoldDB" id="A0A4V1EDU6"/>
<evidence type="ECO:0000313" key="3">
    <source>
        <dbReference type="EMBL" id="QCP12311.1"/>
    </source>
</evidence>
<gene>
    <name evidence="3" type="ORF">FCL38_19215</name>
    <name evidence="2" type="ORF">FHS02_002889</name>
</gene>
<evidence type="ECO:0000313" key="5">
    <source>
        <dbReference type="Proteomes" id="UP000584325"/>
    </source>
</evidence>
<proteinExistence type="predicted"/>
<sequence>MKQSLNYVTAALIGLVAMTSGPMAYAQQATATAASAALTEGEIKKVDKDAGKVTIKHGDIKNLGMPGMTMVFRVQDPAMFGQVREGDKVRFTADKVNGALTVTSIEQAK</sequence>
<evidence type="ECO:0000313" key="4">
    <source>
        <dbReference type="Proteomes" id="UP000298763"/>
    </source>
</evidence>
<dbReference type="EMBL" id="CP040017">
    <property type="protein sequence ID" value="QCP12311.1"/>
    <property type="molecule type" value="Genomic_DNA"/>
</dbReference>
<dbReference type="Gene3D" id="2.40.50.320">
    <property type="entry name" value="Copper binding periplasmic protein CusF"/>
    <property type="match status" value="1"/>
</dbReference>
<reference evidence="3 4" key="1">
    <citation type="submission" date="2019-05" db="EMBL/GenBank/DDBJ databases">
        <title>Draft Genome Sequences of Six Type Strains of the Genus Massilia.</title>
        <authorList>
            <person name="Miess H."/>
            <person name="Frediansyhah A."/>
            <person name="Gross H."/>
        </authorList>
    </citation>
    <scope>NUCLEOTIDE SEQUENCE [LARGE SCALE GENOMIC DNA]</scope>
    <source>
        <strain evidence="3 4">DSMZ 26121</strain>
    </source>
</reference>
<keyword evidence="1" id="KW-0732">Signal</keyword>
<feature type="signal peptide" evidence="1">
    <location>
        <begin position="1"/>
        <end position="26"/>
    </location>
</feature>
<evidence type="ECO:0000256" key="1">
    <source>
        <dbReference type="SAM" id="SignalP"/>
    </source>
</evidence>
<dbReference type="InterPro" id="IPR042230">
    <property type="entry name" value="CusF_sf"/>
</dbReference>
<name>A0A4V1EDU6_9BURK</name>
<protein>
    <submittedName>
        <fullName evidence="3">Copper-binding protein</fullName>
    </submittedName>
    <submittedName>
        <fullName evidence="2">Cu/Ag efflux protein CusF</fullName>
    </submittedName>
</protein>
<dbReference type="EMBL" id="JACHXS010000005">
    <property type="protein sequence ID" value="MBB3222070.1"/>
    <property type="molecule type" value="Genomic_DNA"/>
</dbReference>
<dbReference type="RefSeq" id="WP_137315147.1">
    <property type="nucleotide sequence ID" value="NZ_CP040017.1"/>
</dbReference>
<dbReference type="Pfam" id="PF11604">
    <property type="entry name" value="CusF_Ec"/>
    <property type="match status" value="1"/>
</dbReference>
<dbReference type="InterPro" id="IPR021647">
    <property type="entry name" value="CusF_Ec"/>
</dbReference>
<reference evidence="2 5" key="2">
    <citation type="submission" date="2020-08" db="EMBL/GenBank/DDBJ databases">
        <title>Genomic Encyclopedia of Type Strains, Phase III (KMG-III): the genomes of soil and plant-associated and newly described type strains.</title>
        <authorList>
            <person name="Whitman W."/>
        </authorList>
    </citation>
    <scope>NUCLEOTIDE SEQUENCE [LARGE SCALE GENOMIC DNA]</scope>
    <source>
        <strain evidence="2 5">CECT 7753</strain>
    </source>
</reference>
<keyword evidence="4" id="KW-1185">Reference proteome</keyword>
<dbReference type="Proteomes" id="UP000584325">
    <property type="component" value="Unassembled WGS sequence"/>
</dbReference>
<dbReference type="Proteomes" id="UP000298763">
    <property type="component" value="Chromosome"/>
</dbReference>
<organism evidence="2 5">
    <name type="scientific">Pseudoduganella umbonata</name>
    <dbReference type="NCBI Taxonomy" id="864828"/>
    <lineage>
        <taxon>Bacteria</taxon>
        <taxon>Pseudomonadati</taxon>
        <taxon>Pseudomonadota</taxon>
        <taxon>Betaproteobacteria</taxon>
        <taxon>Burkholderiales</taxon>
        <taxon>Oxalobacteraceae</taxon>
        <taxon>Telluria group</taxon>
        <taxon>Pseudoduganella</taxon>
    </lineage>
</organism>
<evidence type="ECO:0000313" key="2">
    <source>
        <dbReference type="EMBL" id="MBB3222070.1"/>
    </source>
</evidence>
<accession>A0A4V1EDU6</accession>
<dbReference type="OrthoDB" id="9180744at2"/>
<feature type="chain" id="PRO_5044609966" evidence="1">
    <location>
        <begin position="27"/>
        <end position="109"/>
    </location>
</feature>